<sequence>MDFKMLKQQIEEATKKAFLEMYEKHGAENIYSFALYSDEGAMTVCPSSNTMETLKKMDNDDAVYYKYEPAEWTYEMQGADQEFNDICKVLRTTLEEYEDQYKDEDKYDEWFREFQAKLYATCIEVLEKLKNENFFKNSIGKDIFLIFTVSDYEFEKQDLKDIIIRLNDNEYKSEYLEWMETWGN</sequence>
<dbReference type="Pfam" id="PF14136">
    <property type="entry name" value="DUF4303"/>
    <property type="match status" value="1"/>
</dbReference>
<gene>
    <name evidence="1" type="ORF">ACFONJ_23445</name>
</gene>
<evidence type="ECO:0000313" key="1">
    <source>
        <dbReference type="EMBL" id="MFC3758936.1"/>
    </source>
</evidence>
<dbReference type="Proteomes" id="UP001595735">
    <property type="component" value="Unassembled WGS sequence"/>
</dbReference>
<keyword evidence="2" id="KW-1185">Reference proteome</keyword>
<proteinExistence type="predicted"/>
<protein>
    <submittedName>
        <fullName evidence="1">DUF4303 domain-containing protein</fullName>
    </submittedName>
</protein>
<dbReference type="InterPro" id="IPR025409">
    <property type="entry name" value="DUF4303"/>
</dbReference>
<dbReference type="EMBL" id="JBHRYO010000002">
    <property type="protein sequence ID" value="MFC3758936.1"/>
    <property type="molecule type" value="Genomic_DNA"/>
</dbReference>
<evidence type="ECO:0000313" key="2">
    <source>
        <dbReference type="Proteomes" id="UP001595735"/>
    </source>
</evidence>
<dbReference type="RefSeq" id="WP_290301020.1">
    <property type="nucleotide sequence ID" value="NZ_JAUFQR010000001.1"/>
</dbReference>
<comment type="caution">
    <text evidence="1">The sequence shown here is derived from an EMBL/GenBank/DDBJ whole genome shotgun (WGS) entry which is preliminary data.</text>
</comment>
<accession>A0ABV7Y114</accession>
<name>A0ABV7Y114_9FLAO</name>
<organism evidence="1 2">
    <name type="scientific">Chryseobacterium tructae</name>
    <dbReference type="NCBI Taxonomy" id="1037380"/>
    <lineage>
        <taxon>Bacteria</taxon>
        <taxon>Pseudomonadati</taxon>
        <taxon>Bacteroidota</taxon>
        <taxon>Flavobacteriia</taxon>
        <taxon>Flavobacteriales</taxon>
        <taxon>Weeksellaceae</taxon>
        <taxon>Chryseobacterium group</taxon>
        <taxon>Chryseobacterium</taxon>
    </lineage>
</organism>
<reference evidence="2" key="1">
    <citation type="journal article" date="2019" name="Int. J. Syst. Evol. Microbiol.">
        <title>The Global Catalogue of Microorganisms (GCM) 10K type strain sequencing project: providing services to taxonomists for standard genome sequencing and annotation.</title>
        <authorList>
            <consortium name="The Broad Institute Genomics Platform"/>
            <consortium name="The Broad Institute Genome Sequencing Center for Infectious Disease"/>
            <person name="Wu L."/>
            <person name="Ma J."/>
        </authorList>
    </citation>
    <scope>NUCLEOTIDE SEQUENCE [LARGE SCALE GENOMIC DNA]</scope>
    <source>
        <strain evidence="2">CECT 7798</strain>
    </source>
</reference>